<gene>
    <name evidence="2" type="ORF">LCGC14_3067380</name>
</gene>
<organism evidence="2">
    <name type="scientific">marine sediment metagenome</name>
    <dbReference type="NCBI Taxonomy" id="412755"/>
    <lineage>
        <taxon>unclassified sequences</taxon>
        <taxon>metagenomes</taxon>
        <taxon>ecological metagenomes</taxon>
    </lineage>
</organism>
<protein>
    <submittedName>
        <fullName evidence="2">Uncharacterized protein</fullName>
    </submittedName>
</protein>
<comment type="caution">
    <text evidence="2">The sequence shown here is derived from an EMBL/GenBank/DDBJ whole genome shotgun (WGS) entry which is preliminary data.</text>
</comment>
<feature type="region of interest" description="Disordered" evidence="1">
    <location>
        <begin position="51"/>
        <end position="70"/>
    </location>
</feature>
<reference evidence="2" key="1">
    <citation type="journal article" date="2015" name="Nature">
        <title>Complex archaea that bridge the gap between prokaryotes and eukaryotes.</title>
        <authorList>
            <person name="Spang A."/>
            <person name="Saw J.H."/>
            <person name="Jorgensen S.L."/>
            <person name="Zaremba-Niedzwiedzka K."/>
            <person name="Martijn J."/>
            <person name="Lind A.E."/>
            <person name="van Eijk R."/>
            <person name="Schleper C."/>
            <person name="Guy L."/>
            <person name="Ettema T.J."/>
        </authorList>
    </citation>
    <scope>NUCLEOTIDE SEQUENCE</scope>
</reference>
<evidence type="ECO:0000313" key="2">
    <source>
        <dbReference type="EMBL" id="KKK56154.1"/>
    </source>
</evidence>
<dbReference type="EMBL" id="LAZR01065132">
    <property type="protein sequence ID" value="KKK56154.1"/>
    <property type="molecule type" value="Genomic_DNA"/>
</dbReference>
<accession>A0A0F8YPT3</accession>
<name>A0A0F8YPT3_9ZZZZ</name>
<dbReference type="AlphaFoldDB" id="A0A0F8YPT3"/>
<proteinExistence type="predicted"/>
<evidence type="ECO:0000256" key="1">
    <source>
        <dbReference type="SAM" id="MobiDB-lite"/>
    </source>
</evidence>
<sequence length="70" mass="7382">MKQPATISAEEATAMLDKLNGVDTYRLEGDERRAFFGGLSKLLALKAEGEEATHALTPEGGDATRGEGTS</sequence>